<comment type="caution">
    <text evidence="3">The sequence shown here is derived from an EMBL/GenBank/DDBJ whole genome shotgun (WGS) entry which is preliminary data.</text>
</comment>
<organism evidence="3 4">
    <name type="scientific">Rotaria socialis</name>
    <dbReference type="NCBI Taxonomy" id="392032"/>
    <lineage>
        <taxon>Eukaryota</taxon>
        <taxon>Metazoa</taxon>
        <taxon>Spiralia</taxon>
        <taxon>Gnathifera</taxon>
        <taxon>Rotifera</taxon>
        <taxon>Eurotatoria</taxon>
        <taxon>Bdelloidea</taxon>
        <taxon>Philodinida</taxon>
        <taxon>Philodinidae</taxon>
        <taxon>Rotaria</taxon>
    </lineage>
</organism>
<dbReference type="InterPro" id="IPR031751">
    <property type="entry name" value="DUF4735"/>
</dbReference>
<dbReference type="EMBL" id="CAJOBS010000131">
    <property type="protein sequence ID" value="CAF4503665.1"/>
    <property type="molecule type" value="Genomic_DNA"/>
</dbReference>
<protein>
    <submittedName>
        <fullName evidence="3">Uncharacterized protein</fullName>
    </submittedName>
</protein>
<dbReference type="AlphaFoldDB" id="A0A820VP53"/>
<dbReference type="GO" id="GO:0005829">
    <property type="term" value="C:cytosol"/>
    <property type="evidence" value="ECO:0007669"/>
    <property type="project" value="TreeGrafter"/>
</dbReference>
<dbReference type="Pfam" id="PF15882">
    <property type="entry name" value="DUF4735"/>
    <property type="match status" value="1"/>
</dbReference>
<evidence type="ECO:0000313" key="4">
    <source>
        <dbReference type="Proteomes" id="UP000663838"/>
    </source>
</evidence>
<feature type="signal peptide" evidence="1">
    <location>
        <begin position="1"/>
        <end position="20"/>
    </location>
</feature>
<accession>A0A820VP53</accession>
<evidence type="ECO:0000313" key="3">
    <source>
        <dbReference type="EMBL" id="CAF4503665.1"/>
    </source>
</evidence>
<proteinExistence type="predicted"/>
<evidence type="ECO:0000256" key="1">
    <source>
        <dbReference type="SAM" id="SignalP"/>
    </source>
</evidence>
<dbReference type="Proteomes" id="UP000663865">
    <property type="component" value="Unassembled WGS sequence"/>
</dbReference>
<evidence type="ECO:0000313" key="2">
    <source>
        <dbReference type="EMBL" id="CAF3501305.1"/>
    </source>
</evidence>
<name>A0A820VP53_9BILA</name>
<dbReference type="PANTHER" id="PTHR33539:SF1">
    <property type="entry name" value="UPF0764 PROTEIN C16ORF89"/>
    <property type="match status" value="1"/>
</dbReference>
<keyword evidence="1" id="KW-0732">Signal</keyword>
<dbReference type="GO" id="GO:0016020">
    <property type="term" value="C:membrane"/>
    <property type="evidence" value="ECO:0007669"/>
    <property type="project" value="TreeGrafter"/>
</dbReference>
<feature type="chain" id="PRO_5036237466" evidence="1">
    <location>
        <begin position="21"/>
        <end position="311"/>
    </location>
</feature>
<reference evidence="3" key="1">
    <citation type="submission" date="2021-02" db="EMBL/GenBank/DDBJ databases">
        <authorList>
            <person name="Nowell W R."/>
        </authorList>
    </citation>
    <scope>NUCLEOTIDE SEQUENCE</scope>
</reference>
<sequence length="311" mass="35908">MMRTMHCLLIFTVVPLLVVCNQSSITITTDQIINTLTRALNFFSLNINQVNLDAGIGTRMVADQLRAYTVCKQGKSVKKLVDLSEYVTGQIARSVRHRQPNYYAQLSFLLTPGIFSKIEPFQFHSNKYQIHTEKQCSSSNFVEKNSDLCLHALGFSKCNETEPCIKLRSDPYACRYSLTHQILYSIIAKQSLCRQQHRLSSLKEYQMISRMLNESQTIASKTFPESDRDLFMEQIAFGGLLGWSEFFQENNWFNELMSWQHPNEGCFGNDTNHMNNKREEMLMFHQCLSHRTSVAIAALSQILRYLLSRDI</sequence>
<gene>
    <name evidence="2" type="ORF">KIK155_LOCUS15800</name>
    <name evidence="3" type="ORF">TOA249_LOCUS3659</name>
</gene>
<dbReference type="PANTHER" id="PTHR33539">
    <property type="entry name" value="UPF0764 PROTEIN C16ORF89"/>
    <property type="match status" value="1"/>
</dbReference>
<dbReference type="Proteomes" id="UP000663838">
    <property type="component" value="Unassembled WGS sequence"/>
</dbReference>
<dbReference type="EMBL" id="CAJNYV010002757">
    <property type="protein sequence ID" value="CAF3501305.1"/>
    <property type="molecule type" value="Genomic_DNA"/>
</dbReference>